<proteinExistence type="predicted"/>
<gene>
    <name evidence="2" type="ORF">AJ80_04933</name>
</gene>
<evidence type="ECO:0000259" key="1">
    <source>
        <dbReference type="Pfam" id="PF12937"/>
    </source>
</evidence>
<dbReference type="Proteomes" id="UP000224634">
    <property type="component" value="Unassembled WGS sequence"/>
</dbReference>
<evidence type="ECO:0000313" key="3">
    <source>
        <dbReference type="Proteomes" id="UP000224634"/>
    </source>
</evidence>
<protein>
    <recommendedName>
        <fullName evidence="1">F-box domain-containing protein</fullName>
    </recommendedName>
</protein>
<dbReference type="Pfam" id="PF12937">
    <property type="entry name" value="F-box-like"/>
    <property type="match status" value="1"/>
</dbReference>
<reference evidence="2 3" key="1">
    <citation type="submission" date="2017-10" db="EMBL/GenBank/DDBJ databases">
        <title>Comparative genomics in systemic dimorphic fungi from Ajellomycetaceae.</title>
        <authorList>
            <person name="Munoz J.F."/>
            <person name="Mcewen J.G."/>
            <person name="Clay O.K."/>
            <person name="Cuomo C.A."/>
        </authorList>
    </citation>
    <scope>NUCLEOTIDE SEQUENCE [LARGE SCALE GENOMIC DNA]</scope>
    <source>
        <strain evidence="2 3">UAMH7299</strain>
    </source>
</reference>
<keyword evidence="3" id="KW-1185">Reference proteome</keyword>
<evidence type="ECO:0000313" key="2">
    <source>
        <dbReference type="EMBL" id="PGH17224.1"/>
    </source>
</evidence>
<comment type="caution">
    <text evidence="2">The sequence shown here is derived from an EMBL/GenBank/DDBJ whole genome shotgun (WGS) entry which is preliminary data.</text>
</comment>
<name>A0A2B7XZJ2_POLH7</name>
<dbReference type="AlphaFoldDB" id="A0A2B7XZJ2"/>
<sequence>MATKLPNEILVEIISLAANIGPFRDNIAPCRGQLFTLMLVCHQWRIVAESLLYHKLVVGKELYEYLIEEHRDIHGSGKSDRCLIRSLKENPELGRHTRILEIHPRENDAAQLARQIDLVRQCSGTNEPILRLHRVLKPLPLLEEIPKLSLRKVTLSSVGAGISANAIFEFFDSPTLERMNILRLGYNIHGNWEPYAEWNQGVPSAQDLDHLLPPHRWRTSSLKILSLQHSIAHPHVIGRLLLWPALLEEFRFTYIDQTEFQDDYSLTEIEGFLHLHRDSLKRIQLGNLPEYGIPDFSLFSHLEQLWLFLYDLMKENTSSACRKLAAPNLRRLVIDCSHENHYPDGDCDFGPHHLKWLKEFLSDLGSSDPSHNLKTVHVYFKPLCRWNTEGPFRRWPGELLQEAAETASSYGISLTYSKPIMRKDEWYFRVGIIPDNRKKRMMTSAECFFGFEYSMGLTQWE</sequence>
<dbReference type="OrthoDB" id="4454124at2759"/>
<feature type="domain" description="F-box" evidence="1">
    <location>
        <begin position="4"/>
        <end position="56"/>
    </location>
</feature>
<dbReference type="EMBL" id="PDNA01000067">
    <property type="protein sequence ID" value="PGH17224.1"/>
    <property type="molecule type" value="Genomic_DNA"/>
</dbReference>
<dbReference type="InterPro" id="IPR001810">
    <property type="entry name" value="F-box_dom"/>
</dbReference>
<organism evidence="2 3">
    <name type="scientific">Polytolypa hystricis (strain UAMH7299)</name>
    <dbReference type="NCBI Taxonomy" id="1447883"/>
    <lineage>
        <taxon>Eukaryota</taxon>
        <taxon>Fungi</taxon>
        <taxon>Dikarya</taxon>
        <taxon>Ascomycota</taxon>
        <taxon>Pezizomycotina</taxon>
        <taxon>Eurotiomycetes</taxon>
        <taxon>Eurotiomycetidae</taxon>
        <taxon>Onygenales</taxon>
        <taxon>Onygenales incertae sedis</taxon>
        <taxon>Polytolypa</taxon>
    </lineage>
</organism>
<accession>A0A2B7XZJ2</accession>